<keyword evidence="4" id="KW-0449">Lipoprotein</keyword>
<proteinExistence type="inferred from homology"/>
<dbReference type="SUPFAM" id="SSF52540">
    <property type="entry name" value="P-loop containing nucleoside triphosphate hydrolases"/>
    <property type="match status" value="1"/>
</dbReference>
<dbReference type="PRINTS" id="PR00449">
    <property type="entry name" value="RASTRNSFRMNG"/>
</dbReference>
<keyword evidence="2" id="KW-0547">Nucleotide-binding</keyword>
<dbReference type="CDD" id="cd00154">
    <property type="entry name" value="Rab"/>
    <property type="match status" value="1"/>
</dbReference>
<dbReference type="InterPro" id="IPR050305">
    <property type="entry name" value="Small_GTPase_Rab"/>
</dbReference>
<dbReference type="GO" id="GO:0003924">
    <property type="term" value="F:GTPase activity"/>
    <property type="evidence" value="ECO:0007669"/>
    <property type="project" value="InterPro"/>
</dbReference>
<name>A0A7S3KSX0_EUPCR</name>
<keyword evidence="3" id="KW-0342">GTP-binding</keyword>
<dbReference type="SMART" id="SM00173">
    <property type="entry name" value="RAS"/>
    <property type="match status" value="1"/>
</dbReference>
<sequence>MQSTTGICNVETIRSIDGSQLGSSKPVTILAKLWDTVGQEKFDSIPKRYYKGVDGILLVYDITDSTTFDKINYWMKQIAQNVSSIPIIMVGNKTDLESLRAMEYQEGK</sequence>
<evidence type="ECO:0000256" key="2">
    <source>
        <dbReference type="ARBA" id="ARBA00022741"/>
    </source>
</evidence>
<dbReference type="GO" id="GO:0005525">
    <property type="term" value="F:GTP binding"/>
    <property type="evidence" value="ECO:0007669"/>
    <property type="project" value="UniProtKB-KW"/>
</dbReference>
<comment type="similarity">
    <text evidence="1">Belongs to the small GTPase superfamily. Rab family.</text>
</comment>
<organism evidence="5">
    <name type="scientific">Euplotes crassus</name>
    <dbReference type="NCBI Taxonomy" id="5936"/>
    <lineage>
        <taxon>Eukaryota</taxon>
        <taxon>Sar</taxon>
        <taxon>Alveolata</taxon>
        <taxon>Ciliophora</taxon>
        <taxon>Intramacronucleata</taxon>
        <taxon>Spirotrichea</taxon>
        <taxon>Hypotrichia</taxon>
        <taxon>Euplotida</taxon>
        <taxon>Euplotidae</taxon>
        <taxon>Moneuplotes</taxon>
    </lineage>
</organism>
<protein>
    <submittedName>
        <fullName evidence="5">Uncharacterized protein</fullName>
    </submittedName>
</protein>
<evidence type="ECO:0000256" key="1">
    <source>
        <dbReference type="ARBA" id="ARBA00006270"/>
    </source>
</evidence>
<dbReference type="PROSITE" id="PS51421">
    <property type="entry name" value="RAS"/>
    <property type="match status" value="1"/>
</dbReference>
<dbReference type="InterPro" id="IPR001806">
    <property type="entry name" value="Small_GTPase"/>
</dbReference>
<evidence type="ECO:0000256" key="4">
    <source>
        <dbReference type="ARBA" id="ARBA00023288"/>
    </source>
</evidence>
<dbReference type="PROSITE" id="PS51419">
    <property type="entry name" value="RAB"/>
    <property type="match status" value="1"/>
</dbReference>
<dbReference type="EMBL" id="HBIK01037029">
    <property type="protein sequence ID" value="CAE0392339.1"/>
    <property type="molecule type" value="Transcribed_RNA"/>
</dbReference>
<accession>A0A7S3KSX0</accession>
<evidence type="ECO:0000256" key="3">
    <source>
        <dbReference type="ARBA" id="ARBA00023134"/>
    </source>
</evidence>
<reference evidence="5" key="1">
    <citation type="submission" date="2021-01" db="EMBL/GenBank/DDBJ databases">
        <authorList>
            <person name="Corre E."/>
            <person name="Pelletier E."/>
            <person name="Niang G."/>
            <person name="Scheremetjew M."/>
            <person name="Finn R."/>
            <person name="Kale V."/>
            <person name="Holt S."/>
            <person name="Cochrane G."/>
            <person name="Meng A."/>
            <person name="Brown T."/>
            <person name="Cohen L."/>
        </authorList>
    </citation>
    <scope>NUCLEOTIDE SEQUENCE</scope>
    <source>
        <strain evidence="5">CT5</strain>
    </source>
</reference>
<dbReference type="Pfam" id="PF00071">
    <property type="entry name" value="Ras"/>
    <property type="match status" value="1"/>
</dbReference>
<gene>
    <name evidence="5" type="ORF">ECRA1380_LOCUS17316</name>
</gene>
<dbReference type="PANTHER" id="PTHR47980">
    <property type="entry name" value="LD44762P"/>
    <property type="match status" value="1"/>
</dbReference>
<dbReference type="Gene3D" id="3.40.50.300">
    <property type="entry name" value="P-loop containing nucleotide triphosphate hydrolases"/>
    <property type="match status" value="1"/>
</dbReference>
<dbReference type="NCBIfam" id="TIGR00231">
    <property type="entry name" value="small_GTP"/>
    <property type="match status" value="1"/>
</dbReference>
<dbReference type="SMART" id="SM00175">
    <property type="entry name" value="RAB"/>
    <property type="match status" value="1"/>
</dbReference>
<dbReference type="InterPro" id="IPR005225">
    <property type="entry name" value="Small_GTP-bd"/>
</dbReference>
<dbReference type="AlphaFoldDB" id="A0A7S3KSX0"/>
<dbReference type="InterPro" id="IPR027417">
    <property type="entry name" value="P-loop_NTPase"/>
</dbReference>
<evidence type="ECO:0000313" key="5">
    <source>
        <dbReference type="EMBL" id="CAE0392339.1"/>
    </source>
</evidence>